<organism evidence="1 2">
    <name type="scientific">Methylobacterium radiotolerans</name>
    <dbReference type="NCBI Taxonomy" id="31998"/>
    <lineage>
        <taxon>Bacteria</taxon>
        <taxon>Pseudomonadati</taxon>
        <taxon>Pseudomonadota</taxon>
        <taxon>Alphaproteobacteria</taxon>
        <taxon>Hyphomicrobiales</taxon>
        <taxon>Methylobacteriaceae</taxon>
        <taxon>Methylobacterium</taxon>
    </lineage>
</organism>
<dbReference type="RefSeq" id="WP_175654105.1">
    <property type="nucleotide sequence ID" value="NZ_JBEPNV010000002.1"/>
</dbReference>
<reference evidence="1 2" key="1">
    <citation type="submission" date="2024-06" db="EMBL/GenBank/DDBJ databases">
        <title>Genomics of switchgrass bacterial isolates.</title>
        <authorList>
            <person name="Shade A."/>
        </authorList>
    </citation>
    <scope>NUCLEOTIDE SEQUENCE [LARGE SCALE GENOMIC DNA]</scope>
    <source>
        <strain evidence="1 2">PvP084</strain>
    </source>
</reference>
<dbReference type="EMBL" id="JBEPNW010000003">
    <property type="protein sequence ID" value="MET3869458.1"/>
    <property type="molecule type" value="Genomic_DNA"/>
</dbReference>
<keyword evidence="2" id="KW-1185">Reference proteome</keyword>
<protein>
    <submittedName>
        <fullName evidence="1">Uncharacterized protein</fullName>
    </submittedName>
</protein>
<dbReference type="Proteomes" id="UP001549119">
    <property type="component" value="Unassembled WGS sequence"/>
</dbReference>
<gene>
    <name evidence="1" type="ORF">ABIC20_006836</name>
</gene>
<name>A0ABV2NSG0_9HYPH</name>
<evidence type="ECO:0000313" key="2">
    <source>
        <dbReference type="Proteomes" id="UP001549119"/>
    </source>
</evidence>
<accession>A0ABV2NSG0</accession>
<sequence length="54" mass="5877">MRGDERRDAPALTRERAVAALAAQVSREAPVMAYADGSRRWAPTSPSASRWSCS</sequence>
<evidence type="ECO:0000313" key="1">
    <source>
        <dbReference type="EMBL" id="MET3869458.1"/>
    </source>
</evidence>
<comment type="caution">
    <text evidence="1">The sequence shown here is derived from an EMBL/GenBank/DDBJ whole genome shotgun (WGS) entry which is preliminary data.</text>
</comment>
<proteinExistence type="predicted"/>